<reference evidence="2" key="1">
    <citation type="submission" date="2024-07" db="EMBL/GenBank/DDBJ databases">
        <title>Complete genome sequence of Prevotella sp. YM-2024 GTC17253.</title>
        <authorList>
            <person name="Hayashi M."/>
            <person name="Muto Y."/>
            <person name="Tanaka K."/>
            <person name="Niwa H."/>
        </authorList>
    </citation>
    <scope>NUCLEOTIDE SEQUENCE</scope>
    <source>
        <strain evidence="2">GTC17253</strain>
    </source>
</reference>
<dbReference type="AlphaFoldDB" id="A0AB33IQQ5"/>
<name>A0AB33IQQ5_9BACT</name>
<dbReference type="EMBL" id="AP035785">
    <property type="protein sequence ID" value="BFO71429.1"/>
    <property type="molecule type" value="Genomic_DNA"/>
</dbReference>
<evidence type="ECO:0008006" key="3">
    <source>
        <dbReference type="Google" id="ProtNLM"/>
    </source>
</evidence>
<feature type="transmembrane region" description="Helical" evidence="1">
    <location>
        <begin position="20"/>
        <end position="41"/>
    </location>
</feature>
<feature type="transmembrane region" description="Helical" evidence="1">
    <location>
        <begin position="102"/>
        <end position="121"/>
    </location>
</feature>
<feature type="transmembrane region" description="Helical" evidence="1">
    <location>
        <begin position="142"/>
        <end position="159"/>
    </location>
</feature>
<feature type="transmembrane region" description="Helical" evidence="1">
    <location>
        <begin position="165"/>
        <end position="183"/>
    </location>
</feature>
<proteinExistence type="predicted"/>
<protein>
    <recommendedName>
        <fullName evidence="3">Beta-carotene 15,15'-monooxygenase</fullName>
    </recommendedName>
</protein>
<keyword evidence="1" id="KW-0812">Transmembrane</keyword>
<keyword evidence="1" id="KW-0472">Membrane</keyword>
<gene>
    <name evidence="2" type="ORF">GTC17253_13950</name>
</gene>
<accession>A0AB33IQQ5</accession>
<keyword evidence="1" id="KW-1133">Transmembrane helix</keyword>
<feature type="transmembrane region" description="Helical" evidence="1">
    <location>
        <begin position="237"/>
        <end position="256"/>
    </location>
</feature>
<sequence length="311" mass="34853">MIKRYIGLRLKVALRMVRELHVFTLVVLALLGVLFYALSFLSPYGRLGIYAALVLAVHVARSDRYFLQLVSHHREYRLFAIDYLSLSVPFVASSLACLTEAVAIPLAGVCMAFLPISRIHVGGRAVSLFPRGSMEYERGLRMMAIFLTVFLAGAVVGVIEDNLCISLVATLISLCFVYPLMFGEPVNLLYMRNYASVGVFLKNYLRHAAVNTLMVWLPFALLLCLGADQLRDLLLPVQIYIVALLLVVQMGFLRILCHGNIVMWSIGMLMLGTQGCLVVYSPWVILMQMLMACLLCQFSWSTLKILIDGYR</sequence>
<feature type="transmembrane region" description="Helical" evidence="1">
    <location>
        <begin position="261"/>
        <end position="280"/>
    </location>
</feature>
<feature type="transmembrane region" description="Helical" evidence="1">
    <location>
        <begin position="204"/>
        <end position="225"/>
    </location>
</feature>
<evidence type="ECO:0000313" key="2">
    <source>
        <dbReference type="EMBL" id="BFO71429.1"/>
    </source>
</evidence>
<evidence type="ECO:0000256" key="1">
    <source>
        <dbReference type="SAM" id="Phobius"/>
    </source>
</evidence>
<organism evidence="2">
    <name type="scientific">Prevotella sp. GTC17253</name>
    <dbReference type="NCBI Taxonomy" id="3236793"/>
    <lineage>
        <taxon>Bacteria</taxon>
        <taxon>Pseudomonadati</taxon>
        <taxon>Bacteroidota</taxon>
        <taxon>Bacteroidia</taxon>
        <taxon>Bacteroidales</taxon>
        <taxon>Prevotellaceae</taxon>
        <taxon>Prevotella</taxon>
    </lineage>
</organism>